<proteinExistence type="inferred from homology"/>
<dbReference type="AlphaFoldDB" id="A0A9P6GZ22"/>
<dbReference type="PANTHER" id="PTHR22603:SF66">
    <property type="entry name" value="ETHANOLAMINE KINASE"/>
    <property type="match status" value="1"/>
</dbReference>
<dbReference type="Gene3D" id="3.90.1200.10">
    <property type="match status" value="1"/>
</dbReference>
<gene>
    <name evidence="4" type="primary">CK1</name>
    <name evidence="4" type="ORF">NGRA_1110</name>
</gene>
<evidence type="ECO:0000256" key="1">
    <source>
        <dbReference type="ARBA" id="ARBA00037883"/>
    </source>
</evidence>
<evidence type="ECO:0000256" key="2">
    <source>
        <dbReference type="ARBA" id="ARBA00038211"/>
    </source>
</evidence>
<dbReference type="SUPFAM" id="SSF56112">
    <property type="entry name" value="Protein kinase-like (PK-like)"/>
    <property type="match status" value="1"/>
</dbReference>
<reference evidence="4 5" key="1">
    <citation type="journal article" date="2020" name="Genome Biol. Evol.">
        <title>Comparative genomics of strictly vertically transmitted, feminizing microsporidia endosymbionts of amphipod crustaceans.</title>
        <authorList>
            <person name="Cormier A."/>
            <person name="Chebbi M.A."/>
            <person name="Giraud I."/>
            <person name="Wattier R."/>
            <person name="Teixeira M."/>
            <person name="Gilbert C."/>
            <person name="Rigaud T."/>
            <person name="Cordaux R."/>
        </authorList>
    </citation>
    <scope>NUCLEOTIDE SEQUENCE [LARGE SCALE GENOMIC DNA]</scope>
    <source>
        <strain evidence="4 5">Ou3-Ou53</strain>
    </source>
</reference>
<keyword evidence="4" id="KW-0808">Transferase</keyword>
<dbReference type="GO" id="GO:0006646">
    <property type="term" value="P:phosphatidylethanolamine biosynthetic process"/>
    <property type="evidence" value="ECO:0007669"/>
    <property type="project" value="TreeGrafter"/>
</dbReference>
<accession>A0A9P6GZ22</accession>
<evidence type="ECO:0000256" key="3">
    <source>
        <dbReference type="ARBA" id="ARBA00038874"/>
    </source>
</evidence>
<keyword evidence="4" id="KW-0418">Kinase</keyword>
<evidence type="ECO:0000313" key="5">
    <source>
        <dbReference type="Proteomes" id="UP000740883"/>
    </source>
</evidence>
<dbReference type="EC" id="2.7.1.82" evidence="3"/>
<dbReference type="GO" id="GO:0005737">
    <property type="term" value="C:cytoplasm"/>
    <property type="evidence" value="ECO:0007669"/>
    <property type="project" value="TreeGrafter"/>
</dbReference>
<keyword evidence="5" id="KW-1185">Reference proteome</keyword>
<dbReference type="PANTHER" id="PTHR22603">
    <property type="entry name" value="CHOLINE/ETHANOALAMINE KINASE"/>
    <property type="match status" value="1"/>
</dbReference>
<protein>
    <recommendedName>
        <fullName evidence="3">ethanolamine kinase</fullName>
        <ecNumber evidence="3">2.7.1.82</ecNumber>
    </recommendedName>
</protein>
<dbReference type="Pfam" id="PF01633">
    <property type="entry name" value="Choline_kinase"/>
    <property type="match status" value="1"/>
</dbReference>
<dbReference type="OrthoDB" id="10267235at2759"/>
<comment type="caution">
    <text evidence="4">The sequence shown here is derived from an EMBL/GenBank/DDBJ whole genome shotgun (WGS) entry which is preliminary data.</text>
</comment>
<dbReference type="InterPro" id="IPR011009">
    <property type="entry name" value="Kinase-like_dom_sf"/>
</dbReference>
<organism evidence="4 5">
    <name type="scientific">Nosema granulosis</name>
    <dbReference type="NCBI Taxonomy" id="83296"/>
    <lineage>
        <taxon>Eukaryota</taxon>
        <taxon>Fungi</taxon>
        <taxon>Fungi incertae sedis</taxon>
        <taxon>Microsporidia</taxon>
        <taxon>Nosematidae</taxon>
        <taxon>Nosema</taxon>
    </lineage>
</organism>
<dbReference type="Proteomes" id="UP000740883">
    <property type="component" value="Unassembled WGS sequence"/>
</dbReference>
<comment type="similarity">
    <text evidence="2">Belongs to the choline/ethanolamine kinase family.</text>
</comment>
<name>A0A9P6GZ22_9MICR</name>
<dbReference type="EMBL" id="SBJO01000060">
    <property type="protein sequence ID" value="KAF9763704.1"/>
    <property type="molecule type" value="Genomic_DNA"/>
</dbReference>
<sequence>MSFKINLMLSRLKTYFGNSIKHVKRLQEGFTNHVYEFSVKNKKFIYKEYSSDNDNERNALIRIKTPEIILNDSSYRIEEYLEHLDLDVSEHMPEIVEAIKSMHSLDTNGMESFDSFVERLYGEAVTHLKYNSDTKIVEILEGLKKKAKILIDNNKYKPGLSHNDLHANNMLLTKNGVVIIDYELCTTGDILFDIANFFCKTHLDNEKSKNGMSGGYTKKDEKRFLKLYFSDSKVDQMDILNRVKIFKGISHFIWFMWAVPKLTHKFNSNFNCDNYASDRLYNLRELEFVSQIEETELRSLLL</sequence>
<comment type="pathway">
    <text evidence="1">Phospholipid metabolism; phosphatidylethanolamine biosynthesis; phosphatidylethanolamine from ethanolamine: step 1/3.</text>
</comment>
<evidence type="ECO:0000313" key="4">
    <source>
        <dbReference type="EMBL" id="KAF9763704.1"/>
    </source>
</evidence>
<dbReference type="GO" id="GO:0004305">
    <property type="term" value="F:ethanolamine kinase activity"/>
    <property type="evidence" value="ECO:0007669"/>
    <property type="project" value="UniProtKB-EC"/>
</dbReference>